<dbReference type="GO" id="GO:0051015">
    <property type="term" value="F:actin filament binding"/>
    <property type="evidence" value="ECO:0007669"/>
    <property type="project" value="TreeGrafter"/>
</dbReference>
<comment type="similarity">
    <text evidence="1">Belongs to the aldolase class II family. Adducin subfamily.</text>
</comment>
<dbReference type="GO" id="GO:0014069">
    <property type="term" value="C:postsynaptic density"/>
    <property type="evidence" value="ECO:0007669"/>
    <property type="project" value="TreeGrafter"/>
</dbReference>
<dbReference type="SMART" id="SM01007">
    <property type="entry name" value="Aldolase_II"/>
    <property type="match status" value="1"/>
</dbReference>
<protein>
    <recommendedName>
        <fullName evidence="3">Class II aldolase/adducin N-terminal domain-containing protein</fullName>
    </recommendedName>
</protein>
<dbReference type="OrthoDB" id="3238794at2759"/>
<reference evidence="4 5" key="1">
    <citation type="submission" date="2020-04" db="EMBL/GenBank/DDBJ databases">
        <authorList>
            <person name="Laetsch R D."/>
            <person name="Stevens L."/>
            <person name="Kumar S."/>
            <person name="Blaxter L. M."/>
        </authorList>
    </citation>
    <scope>NUCLEOTIDE SEQUENCE [LARGE SCALE GENOMIC DNA]</scope>
</reference>
<dbReference type="InterPro" id="IPR036409">
    <property type="entry name" value="Aldolase_II/adducin_N_sf"/>
</dbReference>
<evidence type="ECO:0000256" key="2">
    <source>
        <dbReference type="SAM" id="MobiDB-lite"/>
    </source>
</evidence>
<dbReference type="Pfam" id="PF00596">
    <property type="entry name" value="Aldolase_II"/>
    <property type="match status" value="1"/>
</dbReference>
<name>A0A8S1FCV4_9PELO</name>
<feature type="region of interest" description="Disordered" evidence="2">
    <location>
        <begin position="635"/>
        <end position="667"/>
    </location>
</feature>
<evidence type="ECO:0000313" key="5">
    <source>
        <dbReference type="Proteomes" id="UP000494206"/>
    </source>
</evidence>
<dbReference type="Gene3D" id="3.40.225.10">
    <property type="entry name" value="Class II aldolase/adducin N-terminal domain"/>
    <property type="match status" value="1"/>
</dbReference>
<organism evidence="4 5">
    <name type="scientific">Caenorhabditis bovis</name>
    <dbReference type="NCBI Taxonomy" id="2654633"/>
    <lineage>
        <taxon>Eukaryota</taxon>
        <taxon>Metazoa</taxon>
        <taxon>Ecdysozoa</taxon>
        <taxon>Nematoda</taxon>
        <taxon>Chromadorea</taxon>
        <taxon>Rhabditida</taxon>
        <taxon>Rhabditina</taxon>
        <taxon>Rhabditomorpha</taxon>
        <taxon>Rhabditoidea</taxon>
        <taxon>Rhabditidae</taxon>
        <taxon>Peloderinae</taxon>
        <taxon>Caenorhabditis</taxon>
    </lineage>
</organism>
<proteinExistence type="inferred from homology"/>
<feature type="compositionally biased region" description="Polar residues" evidence="2">
    <location>
        <begin position="641"/>
        <end position="657"/>
    </location>
</feature>
<feature type="domain" description="Class II aldolase/adducin N-terminal" evidence="3">
    <location>
        <begin position="134"/>
        <end position="297"/>
    </location>
</feature>
<feature type="region of interest" description="Disordered" evidence="2">
    <location>
        <begin position="447"/>
        <end position="481"/>
    </location>
</feature>
<dbReference type="GO" id="GO:0005856">
    <property type="term" value="C:cytoskeleton"/>
    <property type="evidence" value="ECO:0007669"/>
    <property type="project" value="TreeGrafter"/>
</dbReference>
<dbReference type="InterPro" id="IPR001303">
    <property type="entry name" value="Aldolase_II/adducin_N"/>
</dbReference>
<evidence type="ECO:0000256" key="1">
    <source>
        <dbReference type="ARBA" id="ARBA00006274"/>
    </source>
</evidence>
<dbReference type="AlphaFoldDB" id="A0A8S1FCV4"/>
<accession>A0A8S1FCV4</accession>
<dbReference type="SUPFAM" id="SSF53639">
    <property type="entry name" value="AraD/HMP-PK domain-like"/>
    <property type="match status" value="1"/>
</dbReference>
<dbReference type="EMBL" id="CADEPM010000015">
    <property type="protein sequence ID" value="CAB3411641.1"/>
    <property type="molecule type" value="Genomic_DNA"/>
</dbReference>
<evidence type="ECO:0000313" key="4">
    <source>
        <dbReference type="EMBL" id="CAB3411641.1"/>
    </source>
</evidence>
<sequence>MIPQVIITMSERKERERPLLPDPDDPDYIKDLQRPAVIKEDLCEMERRKRVQEILESKSFCQELEDVIRQECDSSLSDPDHLITLQRLAELTINPKMFSITNLHAYGRIAGNPIPIADLRGNEGYSKLEKMERNKLACLFRLADLFHWAQGIYNMITYRIEDQHDDYLANPYGLLYHEITSSSLVKMDVEGVILDYGSSKTGINKPLFLLHSAIYKARKDAKCIIHMHSPVVSAVASMKCGLLPLCQEAMIIGPVSYHNYHINIAVIQNQGFVVIGETIEHAMFLAQNTAAACEIQVRASRAGIENLVIPSDEEVAKVYEESIFYPRNAKKTGEYGTEWNLGELEWESWMSVLDYANFKTGHIYKQPFLRLKSAEPSTSTPKSNSDVAVPPSASAFGKVDESCLQKLTAHKMALLRKEQERARWLNSPNTYQKVEVVEYGSDRPKKVTKWVSDGSSTSAGGTPIKISGAHQFSPASSNPKEFKEKRNTIKENSRLGTTSAGPKSQILDAVNEDISLVLKTDSGDQIGPSSVSDRAVFIGTGSKGIIDRNYQNHAQVYQQIYSPNPFSAETDSTLRKYFDEVTTKNLPIRKSTSSTPSNINFETYDEYEADNVSLMTGIREHKLSLNALSVSDDALDKEKPSTSTNGATTSRSFNVSATEHECTNKKKRNKRIENLMQFMRRMTSKRQSTQSARD</sequence>
<dbReference type="InterPro" id="IPR051017">
    <property type="entry name" value="Aldolase-II_Adducin_sf"/>
</dbReference>
<gene>
    <name evidence="4" type="ORF">CBOVIS_LOCUS13017</name>
</gene>
<dbReference type="PANTHER" id="PTHR10672">
    <property type="entry name" value="ADDUCIN"/>
    <property type="match status" value="1"/>
</dbReference>
<dbReference type="GO" id="GO:0005886">
    <property type="term" value="C:plasma membrane"/>
    <property type="evidence" value="ECO:0007669"/>
    <property type="project" value="UniProtKB-SubCell"/>
</dbReference>
<keyword evidence="5" id="KW-1185">Reference proteome</keyword>
<evidence type="ECO:0000259" key="3">
    <source>
        <dbReference type="SMART" id="SM01007"/>
    </source>
</evidence>
<comment type="caution">
    <text evidence="4">The sequence shown here is derived from an EMBL/GenBank/DDBJ whole genome shotgun (WGS) entry which is preliminary data.</text>
</comment>
<dbReference type="Proteomes" id="UP000494206">
    <property type="component" value="Unassembled WGS sequence"/>
</dbReference>
<dbReference type="PANTHER" id="PTHR10672:SF3">
    <property type="entry name" value="PROTEIN HU-LI TAI SHAO"/>
    <property type="match status" value="1"/>
</dbReference>